<protein>
    <submittedName>
        <fullName evidence="1">Uncharacterized protein</fullName>
    </submittedName>
</protein>
<comment type="caution">
    <text evidence="1">The sequence shown here is derived from an EMBL/GenBank/DDBJ whole genome shotgun (WGS) entry which is preliminary data.</text>
</comment>
<keyword evidence="2" id="KW-1185">Reference proteome</keyword>
<gene>
    <name evidence="1" type="ORF">Goari_022998</name>
</gene>
<reference evidence="1 2" key="1">
    <citation type="journal article" date="2019" name="Genome Biol. Evol.">
        <title>Insights into the evolution of the New World diploid cottons (Gossypium, subgenus Houzingenia) based on genome sequencing.</title>
        <authorList>
            <person name="Grover C.E."/>
            <person name="Arick M.A. 2nd"/>
            <person name="Thrash A."/>
            <person name="Conover J.L."/>
            <person name="Sanders W.S."/>
            <person name="Peterson D.G."/>
            <person name="Frelichowski J.E."/>
            <person name="Scheffler J.A."/>
            <person name="Scheffler B.E."/>
            <person name="Wendel J.F."/>
        </authorList>
    </citation>
    <scope>NUCLEOTIDE SEQUENCE [LARGE SCALE GENOMIC DNA]</scope>
    <source>
        <strain evidence="1">185</strain>
        <tissue evidence="1">Leaf</tissue>
    </source>
</reference>
<dbReference type="AlphaFoldDB" id="A0A7J8YPC6"/>
<evidence type="ECO:0000313" key="2">
    <source>
        <dbReference type="Proteomes" id="UP000593577"/>
    </source>
</evidence>
<accession>A0A7J8YPC6</accession>
<dbReference type="EMBL" id="JABFAA010113828">
    <property type="protein sequence ID" value="MBA0700829.1"/>
    <property type="molecule type" value="Genomic_DNA"/>
</dbReference>
<name>A0A7J8YPC6_GOSAI</name>
<dbReference type="Proteomes" id="UP000593577">
    <property type="component" value="Unassembled WGS sequence"/>
</dbReference>
<evidence type="ECO:0000313" key="1">
    <source>
        <dbReference type="EMBL" id="MBA0700829.1"/>
    </source>
</evidence>
<proteinExistence type="predicted"/>
<sequence length="38" mass="4586">MLWSLLFRSFMRLYKTKNLEILNVVCGIWYLCGGRKCE</sequence>
<organism evidence="1 2">
    <name type="scientific">Gossypium aridum</name>
    <name type="common">American cotton</name>
    <name type="synonym">Erioxylum aridum</name>
    <dbReference type="NCBI Taxonomy" id="34290"/>
    <lineage>
        <taxon>Eukaryota</taxon>
        <taxon>Viridiplantae</taxon>
        <taxon>Streptophyta</taxon>
        <taxon>Embryophyta</taxon>
        <taxon>Tracheophyta</taxon>
        <taxon>Spermatophyta</taxon>
        <taxon>Magnoliopsida</taxon>
        <taxon>eudicotyledons</taxon>
        <taxon>Gunneridae</taxon>
        <taxon>Pentapetalae</taxon>
        <taxon>rosids</taxon>
        <taxon>malvids</taxon>
        <taxon>Malvales</taxon>
        <taxon>Malvaceae</taxon>
        <taxon>Malvoideae</taxon>
        <taxon>Gossypium</taxon>
    </lineage>
</organism>